<comment type="caution">
    <text evidence="2">The sequence shown here is derived from an EMBL/GenBank/DDBJ whole genome shotgun (WGS) entry which is preliminary data.</text>
</comment>
<gene>
    <name evidence="2" type="ORF">FYJ66_06925</name>
</gene>
<dbReference type="Pfam" id="PF01966">
    <property type="entry name" value="HD"/>
    <property type="match status" value="1"/>
</dbReference>
<feature type="domain" description="HD" evidence="1">
    <location>
        <begin position="25"/>
        <end position="115"/>
    </location>
</feature>
<dbReference type="Gene3D" id="1.10.3210.10">
    <property type="entry name" value="Hypothetical protein af1432"/>
    <property type="match status" value="1"/>
</dbReference>
<dbReference type="EMBL" id="VUNB01000005">
    <property type="protein sequence ID" value="MST69320.1"/>
    <property type="molecule type" value="Genomic_DNA"/>
</dbReference>
<dbReference type="RefSeq" id="WP_154572790.1">
    <property type="nucleotide sequence ID" value="NZ_DBEZJY010000007.1"/>
</dbReference>
<evidence type="ECO:0000259" key="1">
    <source>
        <dbReference type="Pfam" id="PF01966"/>
    </source>
</evidence>
<sequence>MKIIDKAEQEKLFSMYETPEHVQLHCNEVARVAGLIGEALNEKGYHLDIQRIRGAAMVHDLVRVQKDHDIKGGEILDKIGYHPEAELVRHHMKYYPFSSISNINEQDVLCLADRLVKEHQYVGLDARMDYLIHKPGCTPEMEKRILKSKEHTAAFIRGIESVIGESLDDLCAQNR</sequence>
<proteinExistence type="predicted"/>
<evidence type="ECO:0000313" key="2">
    <source>
        <dbReference type="EMBL" id="MST69320.1"/>
    </source>
</evidence>
<name>A0A6A8M9B6_9FIRM</name>
<organism evidence="2">
    <name type="scientific">Baileyella intestinalis</name>
    <dbReference type="NCBI Taxonomy" id="2606709"/>
    <lineage>
        <taxon>Bacteria</taxon>
        <taxon>Bacillati</taxon>
        <taxon>Bacillota</taxon>
        <taxon>Clostridia</taxon>
        <taxon>Peptostreptococcales</taxon>
        <taxon>Anaerovoracaceae</taxon>
        <taxon>Baileyella</taxon>
    </lineage>
</organism>
<reference evidence="2" key="1">
    <citation type="submission" date="2019-09" db="EMBL/GenBank/DDBJ databases">
        <title>In-depth cultivation of the pig gut microbiome towards novel bacterial diversity and tailored functional studies.</title>
        <authorList>
            <person name="Wylensek D."/>
            <person name="Hitch T.C.A."/>
            <person name="Clavel T."/>
        </authorList>
    </citation>
    <scope>NUCLEOTIDE SEQUENCE</scope>
    <source>
        <strain evidence="2">RF-744-FAT-WT-3</strain>
    </source>
</reference>
<accession>A0A6A8M9B6</accession>
<dbReference type="SUPFAM" id="SSF109604">
    <property type="entry name" value="HD-domain/PDEase-like"/>
    <property type="match status" value="1"/>
</dbReference>
<protein>
    <submittedName>
        <fullName evidence="2">HD domain-containing protein</fullName>
    </submittedName>
</protein>
<dbReference type="AlphaFoldDB" id="A0A6A8M9B6"/>
<dbReference type="InterPro" id="IPR006674">
    <property type="entry name" value="HD_domain"/>
</dbReference>